<evidence type="ECO:0000313" key="2">
    <source>
        <dbReference type="Proteomes" id="UP001202134"/>
    </source>
</evidence>
<protein>
    <submittedName>
        <fullName evidence="1">Uncharacterized protein</fullName>
    </submittedName>
</protein>
<name>A0ABT0KWK2_9GAMM</name>
<dbReference type="EMBL" id="JAKIKU010000041">
    <property type="protein sequence ID" value="MCL1047999.1"/>
    <property type="molecule type" value="Genomic_DNA"/>
</dbReference>
<organism evidence="1 2">
    <name type="scientific">Shewanella electrodiphila</name>
    <dbReference type="NCBI Taxonomy" id="934143"/>
    <lineage>
        <taxon>Bacteria</taxon>
        <taxon>Pseudomonadati</taxon>
        <taxon>Pseudomonadota</taxon>
        <taxon>Gammaproteobacteria</taxon>
        <taxon>Alteromonadales</taxon>
        <taxon>Shewanellaceae</taxon>
        <taxon>Shewanella</taxon>
    </lineage>
</organism>
<evidence type="ECO:0000313" key="1">
    <source>
        <dbReference type="EMBL" id="MCL1047999.1"/>
    </source>
</evidence>
<gene>
    <name evidence="1" type="ORF">L2737_22190</name>
</gene>
<dbReference type="RefSeq" id="WP_248957133.1">
    <property type="nucleotide sequence ID" value="NZ_JAKIKU010000041.1"/>
</dbReference>
<dbReference type="Proteomes" id="UP001202134">
    <property type="component" value="Unassembled WGS sequence"/>
</dbReference>
<reference evidence="1 2" key="1">
    <citation type="submission" date="2022-01" db="EMBL/GenBank/DDBJ databases">
        <title>Whole genome-based taxonomy of the Shewanellaceae.</title>
        <authorList>
            <person name="Martin-Rodriguez A.J."/>
        </authorList>
    </citation>
    <scope>NUCLEOTIDE SEQUENCE [LARGE SCALE GENOMIC DNA]</scope>
    <source>
        <strain evidence="1 2">DSM 24955</strain>
    </source>
</reference>
<accession>A0ABT0KWK2</accession>
<comment type="caution">
    <text evidence="1">The sequence shown here is derived from an EMBL/GenBank/DDBJ whole genome shotgun (WGS) entry which is preliminary data.</text>
</comment>
<proteinExistence type="predicted"/>
<sequence>MDIVPLFGLSSIKFGASKAHAIEVFGNPDAVENESGRNGVSSEIWEYQSHGIRLYFDPDLNFILWDISITSDNVQLNSINPIGIKESELLAYFPSLVLEVNDGIFKEYVDTKNELLFFLRDNIVKRIDVSPNLDDYLKRFG</sequence>
<keyword evidence="2" id="KW-1185">Reference proteome</keyword>